<comment type="caution">
    <text evidence="2">The sequence shown here is derived from an EMBL/GenBank/DDBJ whole genome shotgun (WGS) entry which is preliminary data.</text>
</comment>
<evidence type="ECO:0000256" key="1">
    <source>
        <dbReference type="SAM" id="MobiDB-lite"/>
    </source>
</evidence>
<dbReference type="AlphaFoldDB" id="A0AAD7I171"/>
<accession>A0AAD7I171</accession>
<organism evidence="2 3">
    <name type="scientific">Mycena metata</name>
    <dbReference type="NCBI Taxonomy" id="1033252"/>
    <lineage>
        <taxon>Eukaryota</taxon>
        <taxon>Fungi</taxon>
        <taxon>Dikarya</taxon>
        <taxon>Basidiomycota</taxon>
        <taxon>Agaricomycotina</taxon>
        <taxon>Agaricomycetes</taxon>
        <taxon>Agaricomycetidae</taxon>
        <taxon>Agaricales</taxon>
        <taxon>Marasmiineae</taxon>
        <taxon>Mycenaceae</taxon>
        <taxon>Mycena</taxon>
    </lineage>
</organism>
<proteinExistence type="predicted"/>
<sequence length="338" mass="37392">MQKPTGIVVLECGELSPLLACCYTSLTKCIPSLRPLLSSCILLQSPVPLDSFFHRPRRILYATSSPRNRRRRLAPTIPPWPKLAVSSHAFKTCSHAFQNVSHSARKADSDTCFLRSLQTPWRSSVLYTQAFVTSPRTSTIISSDGRSLKIISLCLVLFVYASTRKLAAHTPSQYSHAPPPNNSCHLQGPGERQERCQRMSAAPQVHLSSQCCHETPSGGAAFLTRGYCQCPVKGCLHRSIQNKKPLSLRVHEREASGGVGTAWRDELRYVQPHSVYQSLIFFSGLCGAHRILCNGTQVPTRTSIATTCAPWPIFMLAHPKLSILSSMMLTSLKARQPQ</sequence>
<feature type="region of interest" description="Disordered" evidence="1">
    <location>
        <begin position="170"/>
        <end position="190"/>
    </location>
</feature>
<evidence type="ECO:0000313" key="3">
    <source>
        <dbReference type="Proteomes" id="UP001215598"/>
    </source>
</evidence>
<keyword evidence="3" id="KW-1185">Reference proteome</keyword>
<name>A0AAD7I171_9AGAR</name>
<reference evidence="2" key="1">
    <citation type="submission" date="2023-03" db="EMBL/GenBank/DDBJ databases">
        <title>Massive genome expansion in bonnet fungi (Mycena s.s.) driven by repeated elements and novel gene families across ecological guilds.</title>
        <authorList>
            <consortium name="Lawrence Berkeley National Laboratory"/>
            <person name="Harder C.B."/>
            <person name="Miyauchi S."/>
            <person name="Viragh M."/>
            <person name="Kuo A."/>
            <person name="Thoen E."/>
            <person name="Andreopoulos B."/>
            <person name="Lu D."/>
            <person name="Skrede I."/>
            <person name="Drula E."/>
            <person name="Henrissat B."/>
            <person name="Morin E."/>
            <person name="Kohler A."/>
            <person name="Barry K."/>
            <person name="LaButti K."/>
            <person name="Morin E."/>
            <person name="Salamov A."/>
            <person name="Lipzen A."/>
            <person name="Mereny Z."/>
            <person name="Hegedus B."/>
            <person name="Baldrian P."/>
            <person name="Stursova M."/>
            <person name="Weitz H."/>
            <person name="Taylor A."/>
            <person name="Grigoriev I.V."/>
            <person name="Nagy L.G."/>
            <person name="Martin F."/>
            <person name="Kauserud H."/>
        </authorList>
    </citation>
    <scope>NUCLEOTIDE SEQUENCE</scope>
    <source>
        <strain evidence="2">CBHHK182m</strain>
    </source>
</reference>
<gene>
    <name evidence="2" type="ORF">B0H16DRAFT_1696552</name>
</gene>
<evidence type="ECO:0000313" key="2">
    <source>
        <dbReference type="EMBL" id="KAJ7731846.1"/>
    </source>
</evidence>
<dbReference type="EMBL" id="JARKIB010000149">
    <property type="protein sequence ID" value="KAJ7731846.1"/>
    <property type="molecule type" value="Genomic_DNA"/>
</dbReference>
<dbReference type="Proteomes" id="UP001215598">
    <property type="component" value="Unassembled WGS sequence"/>
</dbReference>
<protein>
    <submittedName>
        <fullName evidence="2">Uncharacterized protein</fullName>
    </submittedName>
</protein>